<protein>
    <submittedName>
        <fullName evidence="1">Uncharacterized protein</fullName>
    </submittedName>
</protein>
<dbReference type="Proteomes" id="UP000631535">
    <property type="component" value="Unassembled WGS sequence"/>
</dbReference>
<evidence type="ECO:0000313" key="1">
    <source>
        <dbReference type="EMBL" id="GGO44093.1"/>
    </source>
</evidence>
<keyword evidence="2" id="KW-1185">Reference proteome</keyword>
<dbReference type="EMBL" id="BMMP01000002">
    <property type="protein sequence ID" value="GGO44093.1"/>
    <property type="molecule type" value="Genomic_DNA"/>
</dbReference>
<gene>
    <name evidence="1" type="ORF">GCM10012287_08870</name>
</gene>
<reference evidence="2" key="1">
    <citation type="journal article" date="2019" name="Int. J. Syst. Evol. Microbiol.">
        <title>The Global Catalogue of Microorganisms (GCM) 10K type strain sequencing project: providing services to taxonomists for standard genome sequencing and annotation.</title>
        <authorList>
            <consortium name="The Broad Institute Genomics Platform"/>
            <consortium name="The Broad Institute Genome Sequencing Center for Infectious Disease"/>
            <person name="Wu L."/>
            <person name="Ma J."/>
        </authorList>
    </citation>
    <scope>NUCLEOTIDE SEQUENCE [LARGE SCALE GENOMIC DNA]</scope>
    <source>
        <strain evidence="2">CGMCC 4.7178</strain>
    </source>
</reference>
<name>A0ABQ2LWW1_9ACTN</name>
<organism evidence="1 2">
    <name type="scientific">Streptomyces daqingensis</name>
    <dbReference type="NCBI Taxonomy" id="1472640"/>
    <lineage>
        <taxon>Bacteria</taxon>
        <taxon>Bacillati</taxon>
        <taxon>Actinomycetota</taxon>
        <taxon>Actinomycetes</taxon>
        <taxon>Kitasatosporales</taxon>
        <taxon>Streptomycetaceae</taxon>
        <taxon>Streptomyces</taxon>
    </lineage>
</organism>
<evidence type="ECO:0000313" key="2">
    <source>
        <dbReference type="Proteomes" id="UP000631535"/>
    </source>
</evidence>
<comment type="caution">
    <text evidence="1">The sequence shown here is derived from an EMBL/GenBank/DDBJ whole genome shotgun (WGS) entry which is preliminary data.</text>
</comment>
<sequence length="111" mass="11592">MKWEVHAELVVMEDGLDSVALTDRLAAWLSAHGADALPQLTMADGGTAETLGAVFGMPAETPGQAADAALTQLRRAASDLGVPVGPVDEVLVRRAHIDPRAPLAERRAEGT</sequence>
<proteinExistence type="predicted"/>
<accession>A0ABQ2LWW1</accession>
<dbReference type="RefSeq" id="WP_189035696.1">
    <property type="nucleotide sequence ID" value="NZ_BMMP01000002.1"/>
</dbReference>